<dbReference type="PANTHER" id="PTHR23150:SF19">
    <property type="entry name" value="FORMYLGLYCINE-GENERATING ENZYME"/>
    <property type="match status" value="1"/>
</dbReference>
<dbReference type="InterPro" id="IPR042095">
    <property type="entry name" value="SUMF_sf"/>
</dbReference>
<dbReference type="InterPro" id="IPR005532">
    <property type="entry name" value="SUMF_dom"/>
</dbReference>
<dbReference type="Gene3D" id="3.40.50.300">
    <property type="entry name" value="P-loop containing nucleotide triphosphate hydrolases"/>
    <property type="match status" value="1"/>
</dbReference>
<dbReference type="eggNOG" id="COG1262">
    <property type="taxonomic scope" value="Bacteria"/>
</dbReference>
<feature type="domain" description="AAA+ ATPase" evidence="1">
    <location>
        <begin position="79"/>
        <end position="282"/>
    </location>
</feature>
<proteinExistence type="predicted"/>
<dbReference type="CDD" id="cd01983">
    <property type="entry name" value="SIMIBI"/>
    <property type="match status" value="1"/>
</dbReference>
<dbReference type="Proteomes" id="UP000028701">
    <property type="component" value="Unassembled WGS sequence"/>
</dbReference>
<dbReference type="AlphaFoldDB" id="A0A081D171"/>
<dbReference type="SUPFAM" id="SSF52540">
    <property type="entry name" value="P-loop containing nucleoside triphosphate hydrolases"/>
    <property type="match status" value="1"/>
</dbReference>
<dbReference type="SMART" id="SM00382">
    <property type="entry name" value="AAA"/>
    <property type="match status" value="1"/>
</dbReference>
<dbReference type="PROSITE" id="PS00675">
    <property type="entry name" value="SIGMA54_INTERACT_1"/>
    <property type="match status" value="1"/>
</dbReference>
<sequence length="674" mass="72888">MNSDDIDAVDSPVSRPNEFGAEQLFALPDASIVDLATGYIPLLVNFTFEDKAAKGLRKLTDQAEPEPAVYFSALEMVRDHPALVLTGETGSGKTTFAKHLAFSLAQGGFSPRAVPRNDLGAVHDEHWTLEGVVPIYLTVETSKTFEELLASFTDVALHADRGLLLILDGIEAAGDAGRQLLAEALAFQNRHPAVKLLALGEVSVVKSWALPAGYVRYDLLPLLKSQRRDTALRLAGLDLGATGIALGTAAANPAQFVMAMHGGDAGESAEAITDSWLVKISGDAQTSDLFCGLAFDALTAEVDDPSIMPITRVRQLLTAVHLASKPADLAVEHFRKKPDLWVPVMTSLAARLSGTNEASALVEALIEGEGDAVLRGALLAADMVTEAGPLRDRIAAHLLTIVSHGALSAPERETAGRRLSLWGDPRELDALADVKGGEFTSGSHSHPNSAPPHPVTVDAFRIGLYPVTNSAYGVFVRDTNRLWRSPEGFSDDRRSSPATDVTWHDARAYCGWLTHRWRAQGRISADEFVRLPTEPEWERAARGDQPDIGPDVLSYPWGHAWMDDAANSEEAGFNTTCTVGLFPKGRSPYGCYDMVGQVWEWCTTLWGDDLATPDFKYPYSNDGREAVDAAPSIRRVLRGGCFSSGKLKACCTYRGSLEPNGFWRGNGFRIVVSR</sequence>
<reference evidence="2 3" key="1">
    <citation type="submission" date="2014-08" db="EMBL/GenBank/DDBJ databases">
        <title>Whole genome shotgun sequence of Rhizobium rubi NBRC 13261.</title>
        <authorList>
            <person name="Katano-Makiyama Y."/>
            <person name="Hosoyama A."/>
            <person name="Hashimoto M."/>
            <person name="Hosoyama Y."/>
            <person name="Noguchi M."/>
            <person name="Tsuchikane K."/>
            <person name="Uohara A."/>
            <person name="Ohji S."/>
            <person name="Ichikawa N."/>
            <person name="Kimura A."/>
            <person name="Yamazoe A."/>
            <person name="Fujita N."/>
        </authorList>
    </citation>
    <scope>NUCLEOTIDE SEQUENCE [LARGE SCALE GENOMIC DNA]</scope>
    <source>
        <strain evidence="2 3">NBRC 13261</strain>
    </source>
</reference>
<dbReference type="RefSeq" id="WP_045232104.1">
    <property type="nucleotide sequence ID" value="NZ_BBJU01000027.1"/>
</dbReference>
<dbReference type="EMBL" id="BBJU01000027">
    <property type="protein sequence ID" value="GAK72667.1"/>
    <property type="molecule type" value="Genomic_DNA"/>
</dbReference>
<dbReference type="InterPro" id="IPR049050">
    <property type="entry name" value="nSTAND3"/>
</dbReference>
<comment type="caution">
    <text evidence="2">The sequence shown here is derived from an EMBL/GenBank/DDBJ whole genome shotgun (WGS) entry which is preliminary data.</text>
</comment>
<accession>A0A081D171</accession>
<dbReference type="Gene3D" id="3.90.1580.10">
    <property type="entry name" value="paralog of FGE (formylglycine-generating enzyme)"/>
    <property type="match status" value="1"/>
</dbReference>
<dbReference type="Pfam" id="PF20720">
    <property type="entry name" value="nSTAND3"/>
    <property type="match status" value="1"/>
</dbReference>
<organism evidence="2 3">
    <name type="scientific">Agrobacterium rubi TR3 = NBRC 13261</name>
    <dbReference type="NCBI Taxonomy" id="1368415"/>
    <lineage>
        <taxon>Bacteria</taxon>
        <taxon>Pseudomonadati</taxon>
        <taxon>Pseudomonadota</taxon>
        <taxon>Alphaproteobacteria</taxon>
        <taxon>Hyphomicrobiales</taxon>
        <taxon>Rhizobiaceae</taxon>
        <taxon>Rhizobium/Agrobacterium group</taxon>
        <taxon>Agrobacterium</taxon>
    </lineage>
</organism>
<protein>
    <recommendedName>
        <fullName evidence="1">AAA+ ATPase domain-containing protein</fullName>
    </recommendedName>
</protein>
<dbReference type="InterPro" id="IPR003593">
    <property type="entry name" value="AAA+_ATPase"/>
</dbReference>
<dbReference type="PANTHER" id="PTHR23150">
    <property type="entry name" value="SULFATASE MODIFYING FACTOR 1, 2"/>
    <property type="match status" value="1"/>
</dbReference>
<dbReference type="GO" id="GO:0120147">
    <property type="term" value="F:formylglycine-generating oxidase activity"/>
    <property type="evidence" value="ECO:0007669"/>
    <property type="project" value="TreeGrafter"/>
</dbReference>
<dbReference type="SUPFAM" id="SSF56436">
    <property type="entry name" value="C-type lectin-like"/>
    <property type="match status" value="1"/>
</dbReference>
<dbReference type="InterPro" id="IPR016187">
    <property type="entry name" value="CTDL_fold"/>
</dbReference>
<dbReference type="InterPro" id="IPR025662">
    <property type="entry name" value="Sigma_54_int_dom_ATP-bd_1"/>
</dbReference>
<dbReference type="InterPro" id="IPR051043">
    <property type="entry name" value="Sulfatase_Mod_Factor_Kinase"/>
</dbReference>
<gene>
    <name evidence="2" type="ORF">RRU01S_27_00550</name>
</gene>
<dbReference type="InterPro" id="IPR027417">
    <property type="entry name" value="P-loop_NTPase"/>
</dbReference>
<name>A0A081D171_9HYPH</name>
<evidence type="ECO:0000259" key="1">
    <source>
        <dbReference type="SMART" id="SM00382"/>
    </source>
</evidence>
<dbReference type="OrthoDB" id="9768004at2"/>
<evidence type="ECO:0000313" key="2">
    <source>
        <dbReference type="EMBL" id="GAK72667.1"/>
    </source>
</evidence>
<dbReference type="Pfam" id="PF03781">
    <property type="entry name" value="FGE-sulfatase"/>
    <property type="match status" value="1"/>
</dbReference>
<evidence type="ECO:0000313" key="3">
    <source>
        <dbReference type="Proteomes" id="UP000028701"/>
    </source>
</evidence>